<dbReference type="InterPro" id="IPR042099">
    <property type="entry name" value="ANL_N_sf"/>
</dbReference>
<proteinExistence type="predicted"/>
<organism evidence="2">
    <name type="scientific">marine metagenome</name>
    <dbReference type="NCBI Taxonomy" id="408172"/>
    <lineage>
        <taxon>unclassified sequences</taxon>
        <taxon>metagenomes</taxon>
        <taxon>ecological metagenomes</taxon>
    </lineage>
</organism>
<dbReference type="GO" id="GO:0031177">
    <property type="term" value="F:phosphopantetheine binding"/>
    <property type="evidence" value="ECO:0007669"/>
    <property type="project" value="TreeGrafter"/>
</dbReference>
<protein>
    <recommendedName>
        <fullName evidence="1">AMP-dependent synthetase/ligase domain-containing protein</fullName>
    </recommendedName>
</protein>
<reference evidence="2" key="1">
    <citation type="submission" date="2018-05" db="EMBL/GenBank/DDBJ databases">
        <authorList>
            <person name="Lanie J.A."/>
            <person name="Ng W.-L."/>
            <person name="Kazmierczak K.M."/>
            <person name="Andrzejewski T.M."/>
            <person name="Davidsen T.M."/>
            <person name="Wayne K.J."/>
            <person name="Tettelin H."/>
            <person name="Glass J.I."/>
            <person name="Rusch D."/>
            <person name="Podicherti R."/>
            <person name="Tsui H.-C.T."/>
            <person name="Winkler M.E."/>
        </authorList>
    </citation>
    <scope>NUCLEOTIDE SEQUENCE</scope>
</reference>
<dbReference type="Pfam" id="PF00501">
    <property type="entry name" value="AMP-binding"/>
    <property type="match status" value="1"/>
</dbReference>
<dbReference type="GO" id="GO:0043041">
    <property type="term" value="P:amino acid activation for nonribosomal peptide biosynthetic process"/>
    <property type="evidence" value="ECO:0007669"/>
    <property type="project" value="TreeGrafter"/>
</dbReference>
<evidence type="ECO:0000259" key="1">
    <source>
        <dbReference type="Pfam" id="PF00501"/>
    </source>
</evidence>
<dbReference type="PROSITE" id="PS00455">
    <property type="entry name" value="AMP_BINDING"/>
    <property type="match status" value="1"/>
</dbReference>
<dbReference type="InterPro" id="IPR020845">
    <property type="entry name" value="AMP-binding_CS"/>
</dbReference>
<dbReference type="AlphaFoldDB" id="A0A382HTN1"/>
<sequence>MDGYKSGSGSYECSFEYFSSLFTEHSIEDLSISFRYFLEHISSIRQKKKLKDIVTSDLRICPPQHISKINSWNSTQKKYQESSFIFDIIQGSFQKYAKEDALTFGSQSITYKQLDLLTLELAQLLRSSGLNGDDIVAVVMDRSIEMVVTILGIIRAGCAYMPLDPNSPKKRIQMILEDSKASLVFCNTQDIIIQHQESNSQDNFYLIECCLSPDPSLNITPDIDSIIDDHELIDLLKNPIIIKNTDLAYVIFTSGSTGQPKGVGNTYGALRNRLLWMQEKYPIGFGDVLLQKTPSTFDVSVWEFFWPFMYGARLHILEPALHGDPYHLYDIMQKENISVVHFVPSILKVFLTCIETFQLPYLKHVISSGESLSWETLELFYQKISQSQLHNLYGPTEAAIDVSSWDCDRNQYDKNISIGSPVSNTQLHILNPDGKTQPIGVPGELYIGGIQLARGYLNNP</sequence>
<gene>
    <name evidence="2" type="ORF">METZ01_LOCUS243393</name>
</gene>
<evidence type="ECO:0000313" key="2">
    <source>
        <dbReference type="EMBL" id="SVB90539.1"/>
    </source>
</evidence>
<dbReference type="Gene3D" id="3.40.50.12780">
    <property type="entry name" value="N-terminal domain of ligase-like"/>
    <property type="match status" value="1"/>
</dbReference>
<dbReference type="SUPFAM" id="SSF56801">
    <property type="entry name" value="Acetyl-CoA synthetase-like"/>
    <property type="match status" value="1"/>
</dbReference>
<name>A0A382HTN1_9ZZZZ</name>
<dbReference type="FunFam" id="3.40.50.980:FF:000002">
    <property type="entry name" value="Enterobactin synthetase component F"/>
    <property type="match status" value="1"/>
</dbReference>
<dbReference type="GO" id="GO:0005737">
    <property type="term" value="C:cytoplasm"/>
    <property type="evidence" value="ECO:0007669"/>
    <property type="project" value="TreeGrafter"/>
</dbReference>
<dbReference type="PANTHER" id="PTHR45527:SF1">
    <property type="entry name" value="FATTY ACID SYNTHASE"/>
    <property type="match status" value="1"/>
</dbReference>
<dbReference type="FunFam" id="3.40.50.980:FF:000001">
    <property type="entry name" value="Non-ribosomal peptide synthetase"/>
    <property type="match status" value="1"/>
</dbReference>
<dbReference type="EMBL" id="UINC01063180">
    <property type="protein sequence ID" value="SVB90539.1"/>
    <property type="molecule type" value="Genomic_DNA"/>
</dbReference>
<feature type="non-terminal residue" evidence="2">
    <location>
        <position position="460"/>
    </location>
</feature>
<accession>A0A382HTN1</accession>
<dbReference type="GO" id="GO:0044550">
    <property type="term" value="P:secondary metabolite biosynthetic process"/>
    <property type="evidence" value="ECO:0007669"/>
    <property type="project" value="TreeGrafter"/>
</dbReference>
<feature type="domain" description="AMP-dependent synthetase/ligase" evidence="1">
    <location>
        <begin position="94"/>
        <end position="457"/>
    </location>
</feature>
<dbReference type="PANTHER" id="PTHR45527">
    <property type="entry name" value="NONRIBOSOMAL PEPTIDE SYNTHETASE"/>
    <property type="match status" value="1"/>
</dbReference>
<dbReference type="CDD" id="cd05930">
    <property type="entry name" value="A_NRPS"/>
    <property type="match status" value="1"/>
</dbReference>
<dbReference type="InterPro" id="IPR000873">
    <property type="entry name" value="AMP-dep_synth/lig_dom"/>
</dbReference>